<dbReference type="CDD" id="cd03791">
    <property type="entry name" value="GT5_Glycogen_synthase_DULL1-like"/>
    <property type="match status" value="1"/>
</dbReference>
<dbReference type="InterPro" id="IPR011835">
    <property type="entry name" value="GS/SS"/>
</dbReference>
<dbReference type="GO" id="GO:0004373">
    <property type="term" value="F:alpha-1,4-glucan glucosyltransferase (UDP-glucose donor) activity"/>
    <property type="evidence" value="ECO:0007669"/>
    <property type="project" value="InterPro"/>
</dbReference>
<feature type="domain" description="Glycosyl transferase family 1" evidence="9">
    <location>
        <begin position="305"/>
        <end position="453"/>
    </location>
</feature>
<accession>A0A2T5IAH5</accession>
<dbReference type="GO" id="GO:0009011">
    <property type="term" value="F:alpha-1,4-glucan glucosyltransferase (ADP-glucose donor) activity"/>
    <property type="evidence" value="ECO:0007669"/>
    <property type="project" value="UniProtKB-UniRule"/>
</dbReference>
<evidence type="ECO:0000256" key="1">
    <source>
        <dbReference type="ARBA" id="ARBA00001478"/>
    </source>
</evidence>
<dbReference type="Pfam" id="PF00534">
    <property type="entry name" value="Glycos_transf_1"/>
    <property type="match status" value="1"/>
</dbReference>
<evidence type="ECO:0000256" key="4">
    <source>
        <dbReference type="ARBA" id="ARBA00010281"/>
    </source>
</evidence>
<dbReference type="GO" id="GO:0005978">
    <property type="term" value="P:glycogen biosynthetic process"/>
    <property type="evidence" value="ECO:0007669"/>
    <property type="project" value="UniProtKB-UniRule"/>
</dbReference>
<dbReference type="PANTHER" id="PTHR45825">
    <property type="entry name" value="GRANULE-BOUND STARCH SYNTHASE 1, CHLOROPLASTIC/AMYLOPLASTIC"/>
    <property type="match status" value="1"/>
</dbReference>
<evidence type="ECO:0000259" key="9">
    <source>
        <dbReference type="Pfam" id="PF00534"/>
    </source>
</evidence>
<keyword evidence="7 8" id="KW-0320">Glycogen biosynthesis</keyword>
<organism evidence="11 12">
    <name type="scientific">Nitrosospira multiformis</name>
    <dbReference type="NCBI Taxonomy" id="1231"/>
    <lineage>
        <taxon>Bacteria</taxon>
        <taxon>Pseudomonadati</taxon>
        <taxon>Pseudomonadota</taxon>
        <taxon>Betaproteobacteria</taxon>
        <taxon>Nitrosomonadales</taxon>
        <taxon>Nitrosomonadaceae</taxon>
        <taxon>Nitrosospira</taxon>
    </lineage>
</organism>
<dbReference type="SUPFAM" id="SSF53756">
    <property type="entry name" value="UDP-Glycosyltransferase/glycogen phosphorylase"/>
    <property type="match status" value="1"/>
</dbReference>
<evidence type="ECO:0000256" key="6">
    <source>
        <dbReference type="ARBA" id="ARBA00022679"/>
    </source>
</evidence>
<name>A0A2T5IAH5_9PROT</name>
<feature type="domain" description="Starch synthase catalytic" evidence="10">
    <location>
        <begin position="12"/>
        <end position="251"/>
    </location>
</feature>
<proteinExistence type="inferred from homology"/>
<dbReference type="Proteomes" id="UP000244152">
    <property type="component" value="Unassembled WGS sequence"/>
</dbReference>
<evidence type="ECO:0000256" key="3">
    <source>
        <dbReference type="ARBA" id="ARBA00004964"/>
    </source>
</evidence>
<evidence type="ECO:0000259" key="10">
    <source>
        <dbReference type="Pfam" id="PF08323"/>
    </source>
</evidence>
<dbReference type="Gene3D" id="3.40.50.2000">
    <property type="entry name" value="Glycogen Phosphorylase B"/>
    <property type="match status" value="2"/>
</dbReference>
<evidence type="ECO:0000313" key="12">
    <source>
        <dbReference type="Proteomes" id="UP000244152"/>
    </source>
</evidence>
<dbReference type="RefSeq" id="WP_107762264.1">
    <property type="nucleotide sequence ID" value="NZ_QAOK01000013.1"/>
</dbReference>
<evidence type="ECO:0000256" key="7">
    <source>
        <dbReference type="ARBA" id="ARBA00023056"/>
    </source>
</evidence>
<dbReference type="EMBL" id="QAOK01000013">
    <property type="protein sequence ID" value="PTQ80814.1"/>
    <property type="molecule type" value="Genomic_DNA"/>
</dbReference>
<dbReference type="InterPro" id="IPR013534">
    <property type="entry name" value="Starch_synth_cat_dom"/>
</dbReference>
<comment type="catalytic activity">
    <reaction evidence="1 8">
        <text>[(1-&gt;4)-alpha-D-glucosyl](n) + ADP-alpha-D-glucose = [(1-&gt;4)-alpha-D-glucosyl](n+1) + ADP + H(+)</text>
        <dbReference type="Rhea" id="RHEA:18189"/>
        <dbReference type="Rhea" id="RHEA-COMP:9584"/>
        <dbReference type="Rhea" id="RHEA-COMP:9587"/>
        <dbReference type="ChEBI" id="CHEBI:15378"/>
        <dbReference type="ChEBI" id="CHEBI:15444"/>
        <dbReference type="ChEBI" id="CHEBI:57498"/>
        <dbReference type="ChEBI" id="CHEBI:456216"/>
        <dbReference type="EC" id="2.4.1.21"/>
    </reaction>
</comment>
<comment type="pathway">
    <text evidence="3 8">Glycan biosynthesis; glycogen biosynthesis.</text>
</comment>
<protein>
    <recommendedName>
        <fullName evidence="8">Glycogen synthase</fullName>
        <ecNumber evidence="8">2.4.1.21</ecNumber>
    </recommendedName>
    <alternativeName>
        <fullName evidence="8">Starch [bacterial glycogen] synthase</fullName>
    </alternativeName>
</protein>
<evidence type="ECO:0000256" key="8">
    <source>
        <dbReference type="HAMAP-Rule" id="MF_00484"/>
    </source>
</evidence>
<dbReference type="EC" id="2.4.1.21" evidence="8"/>
<comment type="function">
    <text evidence="2 8">Synthesizes alpha-1,4-glucan chains using ADP-glucose.</text>
</comment>
<dbReference type="Pfam" id="PF08323">
    <property type="entry name" value="Glyco_transf_5"/>
    <property type="match status" value="1"/>
</dbReference>
<keyword evidence="6 8" id="KW-0808">Transferase</keyword>
<dbReference type="UniPathway" id="UPA00164"/>
<dbReference type="NCBIfam" id="NF001899">
    <property type="entry name" value="PRK00654.1-2"/>
    <property type="match status" value="1"/>
</dbReference>
<dbReference type="PANTHER" id="PTHR45825:SF11">
    <property type="entry name" value="ALPHA AMYLASE DOMAIN-CONTAINING PROTEIN"/>
    <property type="match status" value="1"/>
</dbReference>
<dbReference type="InterPro" id="IPR001296">
    <property type="entry name" value="Glyco_trans_1"/>
</dbReference>
<gene>
    <name evidence="8" type="primary">glgA</name>
    <name evidence="11" type="ORF">C8R21_1137</name>
</gene>
<dbReference type="HAMAP" id="MF_00484">
    <property type="entry name" value="Glycogen_synth"/>
    <property type="match status" value="1"/>
</dbReference>
<comment type="similarity">
    <text evidence="4 8">Belongs to the glycosyltransferase 1 family. Bacterial/plant glycogen synthase subfamily.</text>
</comment>
<keyword evidence="5 8" id="KW-0328">Glycosyltransferase</keyword>
<reference evidence="11 12" key="1">
    <citation type="submission" date="2018-04" db="EMBL/GenBank/DDBJ databases">
        <title>Active sludge and wastewater microbial communities from Klosterneuburg, Austria.</title>
        <authorList>
            <person name="Wagner M."/>
        </authorList>
    </citation>
    <scope>NUCLEOTIDE SEQUENCE [LARGE SCALE GENOMIC DNA]</scope>
    <source>
        <strain evidence="11 12">Nl12</strain>
    </source>
</reference>
<evidence type="ECO:0000256" key="5">
    <source>
        <dbReference type="ARBA" id="ARBA00022676"/>
    </source>
</evidence>
<evidence type="ECO:0000313" key="11">
    <source>
        <dbReference type="EMBL" id="PTQ80814.1"/>
    </source>
</evidence>
<sequence length="496" mass="54371">MTPARSHPHLDVLFITPEIHPLNKTGGLGEVSAALPTALSELGADVRILIPGYPQVLNGLKNKQKIAEFAAQSSFPAATLLSAKLPFGTSGNVPLFIIDCPELYWRDGGPYTDAQGHNWPDNAIRFGLLSKIGAILASDASPLDWNPNVVHCNDWQSGLVPAYLHFHEGTKAASLMVIHNLAFQGVFSPETVPQLGLPQTSFHPEGVEYYGGMSFLKAGLYYCDHIVTVSPTYAREIQEPPLGFGMEGLLSLRHECITGIVNGISDEWNPLHDPHLEQNYSMDDLAGKVINKTVLQQQLGLTVDPDVPLFGAVSRLTYQKGYDLLLQIVTQLIGIPGQLAILGSGETMLEQELMRMARNHPGKMAVRIGFDEKLAHLIEAGVDSFLMPSRFEPCGLNQMYSQCYGTPPLVHGTGGLLDTVVDCTPESLADGTATGFVFHELTPEAFLDALERTVAAYRDKPVWHRLMRNGMAQDFSWRASAADYQKIYLSLLNQKR</sequence>
<evidence type="ECO:0000256" key="2">
    <source>
        <dbReference type="ARBA" id="ARBA00002764"/>
    </source>
</evidence>
<comment type="caution">
    <text evidence="11">The sequence shown here is derived from an EMBL/GenBank/DDBJ whole genome shotgun (WGS) entry which is preliminary data.</text>
</comment>
<dbReference type="AlphaFoldDB" id="A0A2T5IAH5"/>
<feature type="binding site" evidence="8">
    <location>
        <position position="24"/>
    </location>
    <ligand>
        <name>ADP-alpha-D-glucose</name>
        <dbReference type="ChEBI" id="CHEBI:57498"/>
    </ligand>
</feature>
<dbReference type="NCBIfam" id="TIGR02095">
    <property type="entry name" value="glgA"/>
    <property type="match status" value="1"/>
</dbReference>